<comment type="caution">
    <text evidence="2">The sequence shown here is derived from an EMBL/GenBank/DDBJ whole genome shotgun (WGS) entry which is preliminary data.</text>
</comment>
<reference evidence="2 3" key="1">
    <citation type="submission" date="2024-11" db="EMBL/GenBank/DDBJ databases">
        <title>Chromosome-level genome assembly of the freshwater bivalve Anodonta woodiana.</title>
        <authorList>
            <person name="Chen X."/>
        </authorList>
    </citation>
    <scope>NUCLEOTIDE SEQUENCE [LARGE SCALE GENOMIC DNA]</scope>
    <source>
        <strain evidence="2">MN2024</strain>
        <tissue evidence="2">Gills</tissue>
    </source>
</reference>
<dbReference type="Gene3D" id="3.90.70.80">
    <property type="match status" value="1"/>
</dbReference>
<dbReference type="InterPro" id="IPR050704">
    <property type="entry name" value="Peptidase_C85-like"/>
</dbReference>
<dbReference type="EMBL" id="JBJQND010000015">
    <property type="protein sequence ID" value="KAL3851911.1"/>
    <property type="molecule type" value="Genomic_DNA"/>
</dbReference>
<dbReference type="InterPro" id="IPR003323">
    <property type="entry name" value="OTU_dom"/>
</dbReference>
<sequence length="205" mass="23845">LTVNIVITQRRANTASMAFQLYPPKKFRPVSRQWQIEKSKDLHLNVQFYLKYGREKLFTQTSPPKQTASVQADGNCFFRALSYVITGVEDYHMNIREAITMCVEKNSGMFRTLLQSRGGMHNYVCSMRQPREWATDTEIFAAATLLKTVIEVCTPCRTKRGLEYQWQTFTPLDKPELRGPSIYISNRDSHFEPVLDVEERKHNND</sequence>
<keyword evidence="3" id="KW-1185">Reference proteome</keyword>
<proteinExistence type="predicted"/>
<dbReference type="PROSITE" id="PS50802">
    <property type="entry name" value="OTU"/>
    <property type="match status" value="1"/>
</dbReference>
<evidence type="ECO:0000313" key="3">
    <source>
        <dbReference type="Proteomes" id="UP001634394"/>
    </source>
</evidence>
<evidence type="ECO:0000313" key="2">
    <source>
        <dbReference type="EMBL" id="KAL3851911.1"/>
    </source>
</evidence>
<protein>
    <recommendedName>
        <fullName evidence="1">OTU domain-containing protein</fullName>
    </recommendedName>
</protein>
<gene>
    <name evidence="2" type="ORF">ACJMK2_015606</name>
</gene>
<feature type="non-terminal residue" evidence="2">
    <location>
        <position position="1"/>
    </location>
</feature>
<dbReference type="CDD" id="cd22755">
    <property type="entry name" value="OTU_CeDUB-like"/>
    <property type="match status" value="1"/>
</dbReference>
<dbReference type="Pfam" id="PF02338">
    <property type="entry name" value="OTU"/>
    <property type="match status" value="1"/>
</dbReference>
<dbReference type="Proteomes" id="UP001634394">
    <property type="component" value="Unassembled WGS sequence"/>
</dbReference>
<dbReference type="PANTHER" id="PTHR12419">
    <property type="entry name" value="OTU DOMAIN CONTAINING PROTEIN"/>
    <property type="match status" value="1"/>
</dbReference>
<dbReference type="SUPFAM" id="SSF54001">
    <property type="entry name" value="Cysteine proteinases"/>
    <property type="match status" value="1"/>
</dbReference>
<organism evidence="2 3">
    <name type="scientific">Sinanodonta woodiana</name>
    <name type="common">Chinese pond mussel</name>
    <name type="synonym">Anodonta woodiana</name>
    <dbReference type="NCBI Taxonomy" id="1069815"/>
    <lineage>
        <taxon>Eukaryota</taxon>
        <taxon>Metazoa</taxon>
        <taxon>Spiralia</taxon>
        <taxon>Lophotrochozoa</taxon>
        <taxon>Mollusca</taxon>
        <taxon>Bivalvia</taxon>
        <taxon>Autobranchia</taxon>
        <taxon>Heteroconchia</taxon>
        <taxon>Palaeoheterodonta</taxon>
        <taxon>Unionida</taxon>
        <taxon>Unionoidea</taxon>
        <taxon>Unionidae</taxon>
        <taxon>Unioninae</taxon>
        <taxon>Sinanodonta</taxon>
    </lineage>
</organism>
<feature type="domain" description="OTU" evidence="1">
    <location>
        <begin position="65"/>
        <end position="197"/>
    </location>
</feature>
<dbReference type="InterPro" id="IPR038765">
    <property type="entry name" value="Papain-like_cys_pep_sf"/>
</dbReference>
<dbReference type="PANTHER" id="PTHR12419:SF7">
    <property type="entry name" value="OTU DOMAIN-CONTAINING PROTEIN 3"/>
    <property type="match status" value="1"/>
</dbReference>
<dbReference type="AlphaFoldDB" id="A0ABD3USZ9"/>
<accession>A0ABD3USZ9</accession>
<name>A0ABD3USZ9_SINWO</name>
<evidence type="ECO:0000259" key="1">
    <source>
        <dbReference type="PROSITE" id="PS50802"/>
    </source>
</evidence>